<proteinExistence type="predicted"/>
<dbReference type="InterPro" id="IPR013762">
    <property type="entry name" value="Integrase-like_cat_sf"/>
</dbReference>
<evidence type="ECO:0000256" key="2">
    <source>
        <dbReference type="ARBA" id="ARBA00023172"/>
    </source>
</evidence>
<dbReference type="SUPFAM" id="SSF56349">
    <property type="entry name" value="DNA breaking-rejoining enzymes"/>
    <property type="match status" value="1"/>
</dbReference>
<evidence type="ECO:0000313" key="5">
    <source>
        <dbReference type="EMBL" id="OYR58033.1"/>
    </source>
</evidence>
<dbReference type="GO" id="GO:0015074">
    <property type="term" value="P:DNA integration"/>
    <property type="evidence" value="ECO:0007669"/>
    <property type="project" value="InterPro"/>
</dbReference>
<dbReference type="Gene3D" id="1.10.150.130">
    <property type="match status" value="1"/>
</dbReference>
<reference evidence="5 6" key="1">
    <citation type="journal article" date="2014" name="Front. Microbiol.">
        <title>Population and genomic analysis of the genus Halorubrum.</title>
        <authorList>
            <person name="Fullmer M.S."/>
            <person name="Soucy S.M."/>
            <person name="Swithers K.S."/>
            <person name="Makkay A.M."/>
            <person name="Wheeler R."/>
            <person name="Ventosa A."/>
            <person name="Gogarten J.P."/>
            <person name="Papke R.T."/>
        </authorList>
    </citation>
    <scope>NUCLEOTIDE SEQUENCE [LARGE SCALE GENOMIC DNA]</scope>
    <source>
        <strain evidence="5 6">LD3</strain>
    </source>
</reference>
<dbReference type="PROSITE" id="PS51900">
    <property type="entry name" value="CB"/>
    <property type="match status" value="1"/>
</dbReference>
<sequence length="368" mass="43160">MSISDEKENPDGSVLWYWYKNTNQYVAEKTNERHEGRIKRFERWLASRGGYQHTCRWTDIDLDNVSREQMIAPRDIDQNDAEAFLKDLSDTLSGSTQNGTASTLRKAYDWLASKTEPIEDDPFGYILDVEEKDILDSPDGRDAYIIPIEDARYYIRSWDQPKWSCVNQIAAKYTRRAGGISNLDLEDVNINHPACQWTLHPDIRHWDDHILFRPDKSKSDPGRKSGNKTATTARYPLDDELKQSLLWYFAVRPEPQLSEEPLFFDSEYERLSGNCISDAFTDRSKEITDRDEGPKCWYEPNDDDNINPHYWRHWGTTWYKDRTDDSLADYIRGDTGEGSSANYNQYSDRKEQQILEHMPKFFEPFIDD</sequence>
<gene>
    <name evidence="5" type="ORF">DJ83_15715</name>
</gene>
<dbReference type="GO" id="GO:0006310">
    <property type="term" value="P:DNA recombination"/>
    <property type="evidence" value="ECO:0007669"/>
    <property type="project" value="UniProtKB-KW"/>
</dbReference>
<evidence type="ECO:0000256" key="3">
    <source>
        <dbReference type="PROSITE-ProRule" id="PRU01248"/>
    </source>
</evidence>
<name>A0A256INL7_HALEZ</name>
<dbReference type="InterPro" id="IPR010998">
    <property type="entry name" value="Integrase_recombinase_N"/>
</dbReference>
<dbReference type="InterPro" id="IPR011010">
    <property type="entry name" value="DNA_brk_join_enz"/>
</dbReference>
<feature type="domain" description="Core-binding (CB)" evidence="4">
    <location>
        <begin position="32"/>
        <end position="112"/>
    </location>
</feature>
<keyword evidence="1 3" id="KW-0238">DNA-binding</keyword>
<evidence type="ECO:0000256" key="1">
    <source>
        <dbReference type="ARBA" id="ARBA00023125"/>
    </source>
</evidence>
<dbReference type="InterPro" id="IPR044068">
    <property type="entry name" value="CB"/>
</dbReference>
<dbReference type="Proteomes" id="UP000216409">
    <property type="component" value="Unassembled WGS sequence"/>
</dbReference>
<evidence type="ECO:0000313" key="6">
    <source>
        <dbReference type="Proteomes" id="UP000216409"/>
    </source>
</evidence>
<organism evidence="5 6">
    <name type="scientific">Halorubrum ezzemoulense</name>
    <name type="common">Halorubrum chaoviator</name>
    <dbReference type="NCBI Taxonomy" id="337243"/>
    <lineage>
        <taxon>Archaea</taxon>
        <taxon>Methanobacteriati</taxon>
        <taxon>Methanobacteriota</taxon>
        <taxon>Stenosarchaea group</taxon>
        <taxon>Halobacteria</taxon>
        <taxon>Halobacteriales</taxon>
        <taxon>Haloferacaceae</taxon>
        <taxon>Halorubrum</taxon>
    </lineage>
</organism>
<protein>
    <recommendedName>
        <fullName evidence="4">Core-binding (CB) domain-containing protein</fullName>
    </recommendedName>
</protein>
<evidence type="ECO:0000259" key="4">
    <source>
        <dbReference type="PROSITE" id="PS51900"/>
    </source>
</evidence>
<dbReference type="EMBL" id="NHOW01000202">
    <property type="protein sequence ID" value="OYR58033.1"/>
    <property type="molecule type" value="Genomic_DNA"/>
</dbReference>
<dbReference type="Gene3D" id="1.10.443.10">
    <property type="entry name" value="Intergrase catalytic core"/>
    <property type="match status" value="1"/>
</dbReference>
<dbReference type="AlphaFoldDB" id="A0A256INL7"/>
<dbReference type="RefSeq" id="WP_094580546.1">
    <property type="nucleotide sequence ID" value="NZ_NHOW01000202.1"/>
</dbReference>
<dbReference type="GO" id="GO:0003677">
    <property type="term" value="F:DNA binding"/>
    <property type="evidence" value="ECO:0007669"/>
    <property type="project" value="UniProtKB-UniRule"/>
</dbReference>
<keyword evidence="2" id="KW-0233">DNA recombination</keyword>
<comment type="caution">
    <text evidence="5">The sequence shown here is derived from an EMBL/GenBank/DDBJ whole genome shotgun (WGS) entry which is preliminary data.</text>
</comment>
<accession>A0A256INL7</accession>